<evidence type="ECO:0000313" key="2">
    <source>
        <dbReference type="EMBL" id="VED66883.1"/>
    </source>
</evidence>
<dbReference type="InterPro" id="IPR016181">
    <property type="entry name" value="Acyl_CoA_acyltransferase"/>
</dbReference>
<organism evidence="2 3">
    <name type="scientific">Streptococcus viridans</name>
    <dbReference type="NCBI Taxonomy" id="78535"/>
    <lineage>
        <taxon>Bacteria</taxon>
        <taxon>Bacillati</taxon>
        <taxon>Bacillota</taxon>
        <taxon>Bacilli</taxon>
        <taxon>Lactobacillales</taxon>
        <taxon>Streptococcaceae</taxon>
        <taxon>Streptococcus</taxon>
    </lineage>
</organism>
<dbReference type="Proteomes" id="UP000270025">
    <property type="component" value="Chromosome"/>
</dbReference>
<dbReference type="InterPro" id="IPR000182">
    <property type="entry name" value="GNAT_dom"/>
</dbReference>
<keyword evidence="3" id="KW-1185">Reference proteome</keyword>
<evidence type="ECO:0000313" key="3">
    <source>
        <dbReference type="Proteomes" id="UP000270025"/>
    </source>
</evidence>
<dbReference type="GO" id="GO:0016747">
    <property type="term" value="F:acyltransferase activity, transferring groups other than amino-acyl groups"/>
    <property type="evidence" value="ECO:0007669"/>
    <property type="project" value="InterPro"/>
</dbReference>
<dbReference type="KEGG" id="svf:NCTC3166_00696"/>
<proteinExistence type="predicted"/>
<keyword evidence="2" id="KW-0808">Transferase</keyword>
<accession>A0A3S4LR56</accession>
<dbReference type="CDD" id="cd04301">
    <property type="entry name" value="NAT_SF"/>
    <property type="match status" value="1"/>
</dbReference>
<protein>
    <submittedName>
        <fullName evidence="2">Acetyltransferase</fullName>
    </submittedName>
</protein>
<evidence type="ECO:0000259" key="1">
    <source>
        <dbReference type="PROSITE" id="PS51186"/>
    </source>
</evidence>
<dbReference type="Pfam" id="PF00583">
    <property type="entry name" value="Acetyltransf_1"/>
    <property type="match status" value="1"/>
</dbReference>
<feature type="domain" description="N-acetyltransferase" evidence="1">
    <location>
        <begin position="4"/>
        <end position="211"/>
    </location>
</feature>
<reference evidence="2 3" key="1">
    <citation type="submission" date="2018-12" db="EMBL/GenBank/DDBJ databases">
        <authorList>
            <consortium name="Pathogen Informatics"/>
        </authorList>
    </citation>
    <scope>NUCLEOTIDE SEQUENCE [LARGE SCALE GENOMIC DNA]</scope>
    <source>
        <strain evidence="2 3">NCTC3166</strain>
    </source>
</reference>
<dbReference type="SUPFAM" id="SSF55729">
    <property type="entry name" value="Acyl-CoA N-acyltransferases (Nat)"/>
    <property type="match status" value="1"/>
</dbReference>
<dbReference type="Gene3D" id="3.40.630.30">
    <property type="match status" value="1"/>
</dbReference>
<dbReference type="PROSITE" id="PS51186">
    <property type="entry name" value="GNAT"/>
    <property type="match status" value="1"/>
</dbReference>
<name>A0A3S4LR56_9STRE</name>
<gene>
    <name evidence="2" type="ORF">NCTC3166_00696</name>
</gene>
<sequence length="212" mass="24600">MERIVYREARLDEYKMIGKVCSDAFMNYPFLTVIKEDLKKPEYFPAFIELLHTLLVKLYIKGETCLVAERDGEIIAVGLLQQKDFSMISYLLNGIFKLFRYITPLKLLKYLDLVERSEQHLKKSGNFDWYLMMLAVSPTVQGQGVGSHFLQNGIEPYIKEKGCKRLGLITSTEQNVFFYEKNEFVLLDSMVLDYGNQSVGNWAFLKTLDDES</sequence>
<dbReference type="EMBL" id="LR134266">
    <property type="protein sequence ID" value="VED66883.1"/>
    <property type="molecule type" value="Genomic_DNA"/>
</dbReference>
<dbReference type="AlphaFoldDB" id="A0A3S4LR56"/>
<dbReference type="RefSeq" id="WP_126403982.1">
    <property type="nucleotide sequence ID" value="NZ_LR134266.1"/>
</dbReference>